<dbReference type="Gene3D" id="3.90.1410.10">
    <property type="entry name" value="set domain protein methyltransferase, domain 1"/>
    <property type="match status" value="1"/>
</dbReference>
<evidence type="ECO:0000256" key="1">
    <source>
        <dbReference type="ARBA" id="ARBA00004496"/>
    </source>
</evidence>
<dbReference type="InterPro" id="IPR044428">
    <property type="entry name" value="SETD3_SET"/>
</dbReference>
<reference evidence="11" key="1">
    <citation type="submission" date="2025-08" db="UniProtKB">
        <authorList>
            <consortium name="RefSeq"/>
        </authorList>
    </citation>
    <scope>IDENTIFICATION</scope>
</reference>
<feature type="domain" description="SET" evidence="9">
    <location>
        <begin position="111"/>
        <end position="331"/>
    </location>
</feature>
<feature type="compositionally biased region" description="Low complexity" evidence="8">
    <location>
        <begin position="17"/>
        <end position="29"/>
    </location>
</feature>
<keyword evidence="4 7" id="KW-0808">Transferase</keyword>
<keyword evidence="5 7" id="KW-0949">S-adenosyl-L-methionine</keyword>
<dbReference type="PANTHER" id="PTHR13271:SF47">
    <property type="entry name" value="ACTIN-HISTIDINE N-METHYLTRANSFERASE"/>
    <property type="match status" value="1"/>
</dbReference>
<dbReference type="CDD" id="cd19176">
    <property type="entry name" value="SET_SETD3"/>
    <property type="match status" value="1"/>
</dbReference>
<dbReference type="SUPFAM" id="SSF81822">
    <property type="entry name" value="RuBisCo LSMT C-terminal, substrate-binding domain"/>
    <property type="match status" value="1"/>
</dbReference>
<evidence type="ECO:0000256" key="2">
    <source>
        <dbReference type="ARBA" id="ARBA00022490"/>
    </source>
</evidence>
<dbReference type="InterPro" id="IPR046341">
    <property type="entry name" value="SET_dom_sf"/>
</dbReference>
<dbReference type="GeneID" id="101862990"/>
<feature type="region of interest" description="Disordered" evidence="8">
    <location>
        <begin position="1"/>
        <end position="42"/>
    </location>
</feature>
<dbReference type="InterPro" id="IPR036464">
    <property type="entry name" value="Rubisco_LSMT_subst-bd_sf"/>
</dbReference>
<dbReference type="InterPro" id="IPR001214">
    <property type="entry name" value="SET_dom"/>
</dbReference>
<dbReference type="RefSeq" id="XP_005090792.1">
    <property type="nucleotide sequence ID" value="XM_005090735.3"/>
</dbReference>
<evidence type="ECO:0000256" key="8">
    <source>
        <dbReference type="SAM" id="MobiDB-lite"/>
    </source>
</evidence>
<dbReference type="PROSITE" id="PS51565">
    <property type="entry name" value="SAM_MT85_SETD3"/>
    <property type="match status" value="1"/>
</dbReference>
<keyword evidence="6" id="KW-0009">Actin-binding</keyword>
<comment type="subcellular location">
    <subcellularLocation>
        <location evidence="1">Cytoplasm</location>
    </subcellularLocation>
</comment>
<dbReference type="Pfam" id="PF09273">
    <property type="entry name" value="Rubis-subs-bind"/>
    <property type="match status" value="1"/>
</dbReference>
<sequence length="512" mass="57348">MGRKTKKNTKGNAAQNQPPASSSKQEAAAAPPPELPKAAKKDVAELVTQLLEKCSKPPESGAKEWEDYPDIHGLVEKIRKIQSVLAPPESSRADQFPAFISWLNSNGVDTSAVQIAEFPEVGHGLKATRDLKEAEKLLQIPRKLMFTVDSAKQTALGPLIAEDKILQVMPNVILALHLLNEKLNPQSFWKPYIDILPTQYSTPLYWGPDDLQLLKGSPVQGDAISQYRNIARQYAYFYRLLQKNPAASKLLLKDNFTFENYRWAVSSVMTRQNQIPARDGSRATLGLIPLWDMCNHTNGIYTSDYNAEADACECYCLKDFAPDQQILIFYGPRSNGEFLVHNGFVYADNEHDQLRLKLGISKGDSLFALKSELLGKLSLPPSRSFFLHRGRFPVDGDLLAFLRVFSMDEDTLKSNYSGETAPGPEELEALKDENQQVNSDNEDKVWSFLQTRASLLLRAYPCSLEDDESVLQQADSSDVAKMASQLRIGERRILQNTVDYAEKKKDDLKSSS</sequence>
<keyword evidence="3 7" id="KW-0489">Methyltransferase</keyword>
<proteinExistence type="inferred from homology"/>
<dbReference type="SUPFAM" id="SSF82199">
    <property type="entry name" value="SET domain"/>
    <property type="match status" value="1"/>
</dbReference>
<dbReference type="InterPro" id="IPR015353">
    <property type="entry name" value="Rubisco_LSMT_subst-bd"/>
</dbReference>
<evidence type="ECO:0000313" key="11">
    <source>
        <dbReference type="RefSeq" id="XP_005090792.1"/>
    </source>
</evidence>
<dbReference type="Proteomes" id="UP000694888">
    <property type="component" value="Unplaced"/>
</dbReference>
<dbReference type="PANTHER" id="PTHR13271">
    <property type="entry name" value="UNCHARACTERIZED PUTATIVE METHYLTRANSFERASE"/>
    <property type="match status" value="1"/>
</dbReference>
<accession>A0ABM0JCV9</accession>
<organism evidence="10 11">
    <name type="scientific">Aplysia californica</name>
    <name type="common">California sea hare</name>
    <dbReference type="NCBI Taxonomy" id="6500"/>
    <lineage>
        <taxon>Eukaryota</taxon>
        <taxon>Metazoa</taxon>
        <taxon>Spiralia</taxon>
        <taxon>Lophotrochozoa</taxon>
        <taxon>Mollusca</taxon>
        <taxon>Gastropoda</taxon>
        <taxon>Heterobranchia</taxon>
        <taxon>Euthyneura</taxon>
        <taxon>Tectipleura</taxon>
        <taxon>Aplysiida</taxon>
        <taxon>Aplysioidea</taxon>
        <taxon>Aplysiidae</taxon>
        <taxon>Aplysia</taxon>
    </lineage>
</organism>
<dbReference type="InterPro" id="IPR025785">
    <property type="entry name" value="SETD3"/>
</dbReference>
<evidence type="ECO:0000256" key="5">
    <source>
        <dbReference type="ARBA" id="ARBA00022691"/>
    </source>
</evidence>
<evidence type="ECO:0000256" key="3">
    <source>
        <dbReference type="ARBA" id="ARBA00022603"/>
    </source>
</evidence>
<evidence type="ECO:0000256" key="4">
    <source>
        <dbReference type="ARBA" id="ARBA00022679"/>
    </source>
</evidence>
<gene>
    <name evidence="11" type="primary">LOC101862990</name>
</gene>
<dbReference type="EC" id="2.1.1.85" evidence="7"/>
<evidence type="ECO:0000259" key="9">
    <source>
        <dbReference type="PROSITE" id="PS50280"/>
    </source>
</evidence>
<evidence type="ECO:0000256" key="6">
    <source>
        <dbReference type="ARBA" id="ARBA00023203"/>
    </source>
</evidence>
<evidence type="ECO:0000313" key="10">
    <source>
        <dbReference type="Proteomes" id="UP000694888"/>
    </source>
</evidence>
<name>A0ABM0JCV9_APLCA</name>
<keyword evidence="10" id="KW-1185">Reference proteome</keyword>
<dbReference type="Pfam" id="PF00856">
    <property type="entry name" value="SET"/>
    <property type="match status" value="1"/>
</dbReference>
<dbReference type="Gene3D" id="3.90.1420.10">
    <property type="entry name" value="Rubisco LSMT, substrate-binding domain"/>
    <property type="match status" value="1"/>
</dbReference>
<keyword evidence="2" id="KW-0963">Cytoplasm</keyword>
<protein>
    <recommendedName>
        <fullName evidence="7">protein-histidine N-methyltransferase</fullName>
        <ecNumber evidence="7">2.1.1.85</ecNumber>
    </recommendedName>
</protein>
<evidence type="ECO:0000256" key="7">
    <source>
        <dbReference type="PROSITE-ProRule" id="PRU00898"/>
    </source>
</evidence>
<comment type="catalytic activity">
    <reaction evidence="7">
        <text>L-histidyl-[protein] + S-adenosyl-L-methionine = N(tele)-methyl-L-histidyl-[protein] + S-adenosyl-L-homocysteine + H(+)</text>
        <dbReference type="Rhea" id="RHEA:19369"/>
        <dbReference type="Rhea" id="RHEA-COMP:9745"/>
        <dbReference type="Rhea" id="RHEA-COMP:11600"/>
        <dbReference type="ChEBI" id="CHEBI:15378"/>
        <dbReference type="ChEBI" id="CHEBI:16367"/>
        <dbReference type="ChEBI" id="CHEBI:29979"/>
        <dbReference type="ChEBI" id="CHEBI:57856"/>
        <dbReference type="ChEBI" id="CHEBI:59789"/>
        <dbReference type="EC" id="2.1.1.85"/>
    </reaction>
</comment>
<comment type="similarity">
    <text evidence="7">Belongs to the class V-like SAM-binding methyltransferase superfamily. SETD3 actin-histidine methyltransferase family.</text>
</comment>
<dbReference type="PROSITE" id="PS50280">
    <property type="entry name" value="SET"/>
    <property type="match status" value="1"/>
</dbReference>
<dbReference type="InterPro" id="IPR050600">
    <property type="entry name" value="SETD3_SETD6_MTase"/>
</dbReference>